<organism evidence="2 3">
    <name type="scientific">Caerostris darwini</name>
    <dbReference type="NCBI Taxonomy" id="1538125"/>
    <lineage>
        <taxon>Eukaryota</taxon>
        <taxon>Metazoa</taxon>
        <taxon>Ecdysozoa</taxon>
        <taxon>Arthropoda</taxon>
        <taxon>Chelicerata</taxon>
        <taxon>Arachnida</taxon>
        <taxon>Araneae</taxon>
        <taxon>Araneomorphae</taxon>
        <taxon>Entelegynae</taxon>
        <taxon>Araneoidea</taxon>
        <taxon>Araneidae</taxon>
        <taxon>Caerostris</taxon>
    </lineage>
</organism>
<feature type="compositionally biased region" description="Basic and acidic residues" evidence="1">
    <location>
        <begin position="1"/>
        <end position="21"/>
    </location>
</feature>
<proteinExistence type="predicted"/>
<evidence type="ECO:0000313" key="2">
    <source>
        <dbReference type="EMBL" id="GIY50502.1"/>
    </source>
</evidence>
<keyword evidence="3" id="KW-1185">Reference proteome</keyword>
<accession>A0AAV4TZ98</accession>
<comment type="caution">
    <text evidence="2">The sequence shown here is derived from an EMBL/GenBank/DDBJ whole genome shotgun (WGS) entry which is preliminary data.</text>
</comment>
<evidence type="ECO:0000256" key="1">
    <source>
        <dbReference type="SAM" id="MobiDB-lite"/>
    </source>
</evidence>
<sequence length="81" mass="8736">MEVDDDGRVEAAGKSPSKDSCKVPVSPATVPNLMTTQARTSDMTNALQTMAQKMDITQVTVINKEALICQQILQAEQDAAR</sequence>
<dbReference type="EMBL" id="BPLQ01010398">
    <property type="protein sequence ID" value="GIY50502.1"/>
    <property type="molecule type" value="Genomic_DNA"/>
</dbReference>
<gene>
    <name evidence="2" type="ORF">CDAR_67241</name>
</gene>
<protein>
    <submittedName>
        <fullName evidence="2">Uncharacterized protein</fullName>
    </submittedName>
</protein>
<evidence type="ECO:0000313" key="3">
    <source>
        <dbReference type="Proteomes" id="UP001054837"/>
    </source>
</evidence>
<feature type="region of interest" description="Disordered" evidence="1">
    <location>
        <begin position="1"/>
        <end position="28"/>
    </location>
</feature>
<reference evidence="2 3" key="1">
    <citation type="submission" date="2021-06" db="EMBL/GenBank/DDBJ databases">
        <title>Caerostris darwini draft genome.</title>
        <authorList>
            <person name="Kono N."/>
            <person name="Arakawa K."/>
        </authorList>
    </citation>
    <scope>NUCLEOTIDE SEQUENCE [LARGE SCALE GENOMIC DNA]</scope>
</reference>
<dbReference type="Proteomes" id="UP001054837">
    <property type="component" value="Unassembled WGS sequence"/>
</dbReference>
<name>A0AAV4TZ98_9ARAC</name>
<dbReference type="AlphaFoldDB" id="A0AAV4TZ98"/>